<feature type="transmembrane region" description="Helical" evidence="2">
    <location>
        <begin position="200"/>
        <end position="218"/>
    </location>
</feature>
<dbReference type="PANTHER" id="PTHR37992">
    <property type="entry name" value="EXPRESSED PROTEIN"/>
    <property type="match status" value="1"/>
</dbReference>
<keyword evidence="4" id="KW-1185">Reference proteome</keyword>
<keyword evidence="2" id="KW-0812">Transmembrane</keyword>
<evidence type="ECO:0000256" key="1">
    <source>
        <dbReference type="SAM" id="MobiDB-lite"/>
    </source>
</evidence>
<feature type="transmembrane region" description="Helical" evidence="2">
    <location>
        <begin position="99"/>
        <end position="117"/>
    </location>
</feature>
<sequence length="315" mass="34384">MADLPIDTSNPAIRDYLALARLQVLTPLSVLINIGAVGVCSYVLDPSLGKVSKMYPTSITPSPKMITTYVIAIFVTQIGYCAILVFARRSDTKQTLIKGSGLAVVFANWIMAFWAIAWAFQAFIISSILLGILVVLLLYPNIVLAVYHPSNYKRPLDALLIHFPIRAFLILPLTIMLPVSIFIALGHYWTEGDTKAYDNYMWEGFAVFFSINILGLVFIAVRRDIVWAVGAAWLAASVWNAPPKSAPVSISAILFTFLHPIVLVVCALWVRMRSKRRNTGPIALPPDEAGNPSEASGHAPGANSGGRSAVSRVWG</sequence>
<dbReference type="AlphaFoldDB" id="A0A0H2RUI1"/>
<dbReference type="Proteomes" id="UP000053477">
    <property type="component" value="Unassembled WGS sequence"/>
</dbReference>
<feature type="transmembrane region" description="Helical" evidence="2">
    <location>
        <begin position="248"/>
        <end position="270"/>
    </location>
</feature>
<dbReference type="STRING" id="27342.A0A0H2RUI1"/>
<dbReference type="InParanoid" id="A0A0H2RUI1"/>
<evidence type="ECO:0000313" key="4">
    <source>
        <dbReference type="Proteomes" id="UP000053477"/>
    </source>
</evidence>
<dbReference type="EMBL" id="KQ085928">
    <property type="protein sequence ID" value="KLO15509.1"/>
    <property type="molecule type" value="Genomic_DNA"/>
</dbReference>
<proteinExistence type="predicted"/>
<keyword evidence="2" id="KW-0472">Membrane</keyword>
<dbReference type="OrthoDB" id="3342455at2759"/>
<gene>
    <name evidence="3" type="ORF">SCHPADRAFT_914398</name>
</gene>
<keyword evidence="2" id="KW-1133">Transmembrane helix</keyword>
<evidence type="ECO:0000256" key="2">
    <source>
        <dbReference type="SAM" id="Phobius"/>
    </source>
</evidence>
<feature type="transmembrane region" description="Helical" evidence="2">
    <location>
        <begin position="225"/>
        <end position="242"/>
    </location>
</feature>
<dbReference type="PANTHER" id="PTHR37992:SF1">
    <property type="entry name" value="DUF1774-DOMAIN-CONTAINING PROTEIN"/>
    <property type="match status" value="1"/>
</dbReference>
<name>A0A0H2RUI1_9AGAM</name>
<organism evidence="3 4">
    <name type="scientific">Schizopora paradoxa</name>
    <dbReference type="NCBI Taxonomy" id="27342"/>
    <lineage>
        <taxon>Eukaryota</taxon>
        <taxon>Fungi</taxon>
        <taxon>Dikarya</taxon>
        <taxon>Basidiomycota</taxon>
        <taxon>Agaricomycotina</taxon>
        <taxon>Agaricomycetes</taxon>
        <taxon>Hymenochaetales</taxon>
        <taxon>Schizoporaceae</taxon>
        <taxon>Schizopora</taxon>
    </lineage>
</organism>
<feature type="transmembrane region" description="Helical" evidence="2">
    <location>
        <begin position="123"/>
        <end position="147"/>
    </location>
</feature>
<reference evidence="3 4" key="1">
    <citation type="submission" date="2015-04" db="EMBL/GenBank/DDBJ databases">
        <title>Complete genome sequence of Schizopora paradoxa KUC8140, a cosmopolitan wood degrader in East Asia.</title>
        <authorList>
            <consortium name="DOE Joint Genome Institute"/>
            <person name="Min B."/>
            <person name="Park H."/>
            <person name="Jang Y."/>
            <person name="Kim J.-J."/>
            <person name="Kim K.H."/>
            <person name="Pangilinan J."/>
            <person name="Lipzen A."/>
            <person name="Riley R."/>
            <person name="Grigoriev I.V."/>
            <person name="Spatafora J.W."/>
            <person name="Choi I.-G."/>
        </authorList>
    </citation>
    <scope>NUCLEOTIDE SEQUENCE [LARGE SCALE GENOMIC DNA]</scope>
    <source>
        <strain evidence="3 4">KUC8140</strain>
    </source>
</reference>
<protein>
    <submittedName>
        <fullName evidence="3">Uncharacterized protein</fullName>
    </submittedName>
</protein>
<feature type="transmembrane region" description="Helical" evidence="2">
    <location>
        <begin position="24"/>
        <end position="44"/>
    </location>
</feature>
<feature type="region of interest" description="Disordered" evidence="1">
    <location>
        <begin position="281"/>
        <end position="315"/>
    </location>
</feature>
<dbReference type="InterPro" id="IPR013920">
    <property type="entry name" value="DUF1774_fun"/>
</dbReference>
<accession>A0A0H2RUI1</accession>
<evidence type="ECO:0000313" key="3">
    <source>
        <dbReference type="EMBL" id="KLO15509.1"/>
    </source>
</evidence>
<feature type="transmembrane region" description="Helical" evidence="2">
    <location>
        <begin position="66"/>
        <end position="87"/>
    </location>
</feature>
<feature type="transmembrane region" description="Helical" evidence="2">
    <location>
        <begin position="168"/>
        <end position="188"/>
    </location>
</feature>